<dbReference type="EMBL" id="CAFBNC010000140">
    <property type="protein sequence ID" value="CAB4952919.1"/>
    <property type="molecule type" value="Genomic_DNA"/>
</dbReference>
<reference evidence="5" key="1">
    <citation type="submission" date="2020-05" db="EMBL/GenBank/DDBJ databases">
        <authorList>
            <person name="Chiriac C."/>
            <person name="Salcher M."/>
            <person name="Ghai R."/>
            <person name="Kavagutti S V."/>
        </authorList>
    </citation>
    <scope>NUCLEOTIDE SEQUENCE</scope>
</reference>
<dbReference type="EMBL" id="CAEMXZ010000063">
    <property type="protein sequence ID" value="CAB4323692.1"/>
    <property type="molecule type" value="Genomic_DNA"/>
</dbReference>
<evidence type="ECO:0000259" key="3">
    <source>
        <dbReference type="Pfam" id="PF20803"/>
    </source>
</evidence>
<feature type="domain" description="Transcriptional repressor PaaX-like N-terminal" evidence="1">
    <location>
        <begin position="19"/>
        <end position="85"/>
    </location>
</feature>
<organism evidence="5">
    <name type="scientific">freshwater metagenome</name>
    <dbReference type="NCBI Taxonomy" id="449393"/>
    <lineage>
        <taxon>unclassified sequences</taxon>
        <taxon>metagenomes</taxon>
        <taxon>ecological metagenomes</taxon>
    </lineage>
</organism>
<name>A0A6J7KEL7_9ZZZZ</name>
<dbReference type="PIRSF" id="PIRSF020623">
    <property type="entry name" value="PaaX"/>
    <property type="match status" value="1"/>
</dbReference>
<dbReference type="InterPro" id="IPR036388">
    <property type="entry name" value="WH-like_DNA-bd_sf"/>
</dbReference>
<dbReference type="InterPro" id="IPR048846">
    <property type="entry name" value="PaaX-like_central"/>
</dbReference>
<dbReference type="Pfam" id="PF07848">
    <property type="entry name" value="PaaX"/>
    <property type="match status" value="1"/>
</dbReference>
<dbReference type="Pfam" id="PF20803">
    <property type="entry name" value="PaaX_M"/>
    <property type="match status" value="1"/>
</dbReference>
<sequence length="285" mass="30722">MSNGVVVTATRRRSDGGPSARSLLISVLGQWVGPSDTPVWNATLVGALDALGIEERAARQAVNRTAADGWLEGESVGRYTKWRLTPSGRRLVKTSAQRLQRSFAPDSSWNGHFLLLALTGTAPDRASRDRLATGLDFEGFGVLSSGLWIAADLEARAGVEALLESVEFAGQVLMFSAETIDGAETPAEVVAMAWDLETAAAAHQAFLAEFDGVVPADDREAFALRTRLAHEWRHLLSVDPALPPQLLPADWAGTRAREVFHACYAAWAESANLYYTTLSDEAVMS</sequence>
<dbReference type="Pfam" id="PF08223">
    <property type="entry name" value="PaaX_C"/>
    <property type="match status" value="1"/>
</dbReference>
<protein>
    <submittedName>
        <fullName evidence="5">Unannotated protein</fullName>
    </submittedName>
</protein>
<evidence type="ECO:0000313" key="4">
    <source>
        <dbReference type="EMBL" id="CAB4323692.1"/>
    </source>
</evidence>
<feature type="domain" description="Transcriptional repressor PaaX-like C-terminal" evidence="2">
    <location>
        <begin position="194"/>
        <end position="274"/>
    </location>
</feature>
<feature type="domain" description="Transcriptional repressor PaaX-like central Cas2-like" evidence="3">
    <location>
        <begin position="107"/>
        <end position="186"/>
    </location>
</feature>
<dbReference type="Gene3D" id="1.20.58.1460">
    <property type="match status" value="1"/>
</dbReference>
<proteinExistence type="predicted"/>
<evidence type="ECO:0000313" key="5">
    <source>
        <dbReference type="EMBL" id="CAB4952919.1"/>
    </source>
</evidence>
<dbReference type="PANTHER" id="PTHR30319">
    <property type="entry name" value="PHENYLACETIC ACID REGULATOR-RELATED TRANSCRIPTIONAL REPRESSOR"/>
    <property type="match status" value="1"/>
</dbReference>
<evidence type="ECO:0000259" key="1">
    <source>
        <dbReference type="Pfam" id="PF07848"/>
    </source>
</evidence>
<dbReference type="InterPro" id="IPR013225">
    <property type="entry name" value="PaaX_C"/>
</dbReference>
<evidence type="ECO:0000259" key="2">
    <source>
        <dbReference type="Pfam" id="PF08223"/>
    </source>
</evidence>
<dbReference type="PANTHER" id="PTHR30319:SF1">
    <property type="entry name" value="TRANSCRIPTIONAL REPRESSOR PAAX"/>
    <property type="match status" value="1"/>
</dbReference>
<dbReference type="InterPro" id="IPR011965">
    <property type="entry name" value="PaaX_trns_reg"/>
</dbReference>
<dbReference type="Gene3D" id="3.30.70.2650">
    <property type="match status" value="1"/>
</dbReference>
<dbReference type="AlphaFoldDB" id="A0A6J7KEL7"/>
<dbReference type="Gene3D" id="1.10.10.10">
    <property type="entry name" value="Winged helix-like DNA-binding domain superfamily/Winged helix DNA-binding domain"/>
    <property type="match status" value="1"/>
</dbReference>
<dbReference type="InterPro" id="IPR012906">
    <property type="entry name" value="PaaX-like_N"/>
</dbReference>
<accession>A0A6J7KEL7</accession>
<dbReference type="GO" id="GO:0006351">
    <property type="term" value="P:DNA-templated transcription"/>
    <property type="evidence" value="ECO:0007669"/>
    <property type="project" value="InterPro"/>
</dbReference>
<gene>
    <name evidence="4" type="ORF">UFOPK1392_01449</name>
    <name evidence="5" type="ORF">UFOPK3733_01987</name>
</gene>